<proteinExistence type="predicted"/>
<name>A0A8H3ZDG1_VENIN</name>
<dbReference type="EMBL" id="WNWS01000089">
    <property type="protein sequence ID" value="KAE9981462.1"/>
    <property type="molecule type" value="Genomic_DNA"/>
</dbReference>
<dbReference type="AlphaFoldDB" id="A0A8H3ZDG1"/>
<keyword evidence="5" id="KW-1185">Reference proteome</keyword>
<accession>A0A8H3ZDG1</accession>
<feature type="signal peptide" evidence="1">
    <location>
        <begin position="1"/>
        <end position="15"/>
    </location>
</feature>
<feature type="chain" id="PRO_5044691162" evidence="1">
    <location>
        <begin position="16"/>
        <end position="141"/>
    </location>
</feature>
<reference evidence="3 5" key="1">
    <citation type="submission" date="2019-07" db="EMBL/GenBank/DDBJ databases">
        <title>Venturia inaequalis Genome Resource.</title>
        <authorList>
            <person name="Lichtner F.J."/>
        </authorList>
    </citation>
    <scope>NUCLEOTIDE SEQUENCE [LARGE SCALE GENOMIC DNA]</scope>
    <source>
        <strain evidence="2 4">120213</strain>
        <strain evidence="3 5">DMI_063113</strain>
    </source>
</reference>
<evidence type="ECO:0000256" key="1">
    <source>
        <dbReference type="SAM" id="SignalP"/>
    </source>
</evidence>
<organism evidence="3 5">
    <name type="scientific">Venturia inaequalis</name>
    <name type="common">Apple scab fungus</name>
    <dbReference type="NCBI Taxonomy" id="5025"/>
    <lineage>
        <taxon>Eukaryota</taxon>
        <taxon>Fungi</taxon>
        <taxon>Dikarya</taxon>
        <taxon>Ascomycota</taxon>
        <taxon>Pezizomycotina</taxon>
        <taxon>Dothideomycetes</taxon>
        <taxon>Pleosporomycetidae</taxon>
        <taxon>Venturiales</taxon>
        <taxon>Venturiaceae</taxon>
        <taxon>Venturia</taxon>
    </lineage>
</organism>
<evidence type="ECO:0000313" key="4">
    <source>
        <dbReference type="Proteomes" id="UP000447873"/>
    </source>
</evidence>
<gene>
    <name evidence="3" type="ORF">EG327_002949</name>
    <name evidence="2" type="ORF">EG328_011613</name>
</gene>
<keyword evidence="1" id="KW-0732">Signal</keyword>
<dbReference type="Proteomes" id="UP000490939">
    <property type="component" value="Unassembled WGS sequence"/>
</dbReference>
<evidence type="ECO:0000313" key="5">
    <source>
        <dbReference type="Proteomes" id="UP000490939"/>
    </source>
</evidence>
<protein>
    <submittedName>
        <fullName evidence="3">Uncharacterized protein</fullName>
    </submittedName>
</protein>
<comment type="caution">
    <text evidence="3">The sequence shown here is derived from an EMBL/GenBank/DDBJ whole genome shotgun (WGS) entry which is preliminary data.</text>
</comment>
<evidence type="ECO:0000313" key="3">
    <source>
        <dbReference type="EMBL" id="KAE9989247.1"/>
    </source>
</evidence>
<dbReference type="Proteomes" id="UP000447873">
    <property type="component" value="Unassembled WGS sequence"/>
</dbReference>
<sequence length="141" mass="14017">MNFSTLALLASPATALVTRQASGAISCDNGGANTIQVSDIQTLISNLNSNNVAGNSAGSFNLASTLSLGQPSEGQVSQGSVKVVVSNSQPFESTHLLFTVAATALGQYQSVCCGGFTSCIGGSMNVVGDTGILVSLVVSAA</sequence>
<dbReference type="EMBL" id="WNWR01000197">
    <property type="protein sequence ID" value="KAE9989247.1"/>
    <property type="molecule type" value="Genomic_DNA"/>
</dbReference>
<evidence type="ECO:0000313" key="2">
    <source>
        <dbReference type="EMBL" id="KAE9981462.1"/>
    </source>
</evidence>